<evidence type="ECO:0000256" key="9">
    <source>
        <dbReference type="SAM" id="Phobius"/>
    </source>
</evidence>
<keyword evidence="8 9" id="KW-0472">Membrane</keyword>
<keyword evidence="6 9" id="KW-0812">Transmembrane</keyword>
<sequence length="602" mass="68929">MVTNRQRYRENVSGMISWGHWFALFNILFSLAIGSRYLFVSNWPASLPGRIYALTSWLGHFSFIVFVAYVLIIFPLTFLVMSQRVLRFISVVLATVGLTLLLIDSEVFTRFHLHLNSVIWELIADPEQDELTRDKLFIFFCVPIIFLIEMFFGTWCWQRLRSLNRKPVVKPLVALFTGAFFASHLMYSWADANFYRPITMQRANLPLSHPMTARNFLEKHGMLDKQEYQRRLIEQGSPDALAVEYPLNKISFSGKNMDGEDNGYNLLLILIDGIRSSNLASDMPILTQFADANLQFTRHYSSGNRQNTGLFGLFYGISPTYLGGILAARKPSALINALDTRGYQFGLFSSDGFKSSLYRQALLSDFSLPTPIQQNDSVTTTQWQQWLINRSTDRKWFSYINFNGATEDQNKTAEKGLPLSTDFIHHYQASAQNTDRNIMTIIATLKKNYQWDKTVVIITAAHGIEFNDSGDGTWGAGSKFNREQLQVPLIIHWPDRSAQKIDKLTNHEDIMVTLMQHLLHVNTPPQDYSQGEDLFAIKRKNNWVTTGDDGMLVITTPTQTILLHDDGNYRTYDQQGNEIKDHKPPLALLLQVLTETKRFIAN</sequence>
<feature type="transmembrane region" description="Helical" evidence="9">
    <location>
        <begin position="136"/>
        <end position="157"/>
    </location>
</feature>
<evidence type="ECO:0000256" key="3">
    <source>
        <dbReference type="ARBA" id="ARBA00020918"/>
    </source>
</evidence>
<reference evidence="12 13" key="1">
    <citation type="submission" date="2017-05" db="EMBL/GenBank/DDBJ databases">
        <title>Genome sequence of Candidatus Fukatsuia symbiotica and Candidatus Hamiltonella defensa from Acyrthosiphon pisum strain 5D.</title>
        <authorList>
            <person name="Patel V.A."/>
            <person name="Chevignon G."/>
            <person name="Russell J.A."/>
            <person name="Oliver K.M."/>
        </authorList>
    </citation>
    <scope>NUCLEOTIDE SEQUENCE [LARGE SCALE GENOMIC DNA]</scope>
    <source>
        <strain evidence="12 13">5D</strain>
    </source>
</reference>
<evidence type="ECO:0000256" key="5">
    <source>
        <dbReference type="ARBA" id="ARBA00022519"/>
    </source>
</evidence>
<dbReference type="InterPro" id="IPR052701">
    <property type="entry name" value="GAG_Ulvan_Degrading_Sulfatases"/>
</dbReference>
<evidence type="ECO:0000256" key="7">
    <source>
        <dbReference type="ARBA" id="ARBA00022989"/>
    </source>
</evidence>
<dbReference type="Gene3D" id="3.40.720.10">
    <property type="entry name" value="Alkaline Phosphatase, subunit A"/>
    <property type="match status" value="1"/>
</dbReference>
<name>A0A2U8I627_9GAMM</name>
<organism evidence="12 13">
    <name type="scientific">Candidatus Fukatsuia symbiotica</name>
    <dbReference type="NCBI Taxonomy" id="1878942"/>
    <lineage>
        <taxon>Bacteria</taxon>
        <taxon>Pseudomonadati</taxon>
        <taxon>Pseudomonadota</taxon>
        <taxon>Gammaproteobacteria</taxon>
        <taxon>Enterobacterales</taxon>
        <taxon>Yersiniaceae</taxon>
        <taxon>Candidatus Fukatsuia</taxon>
    </lineage>
</organism>
<keyword evidence="5" id="KW-0997">Cell inner membrane</keyword>
<feature type="transmembrane region" description="Helical" evidence="9">
    <location>
        <begin position="85"/>
        <end position="103"/>
    </location>
</feature>
<evidence type="ECO:0000259" key="10">
    <source>
        <dbReference type="Pfam" id="PF00884"/>
    </source>
</evidence>
<evidence type="ECO:0000313" key="13">
    <source>
        <dbReference type="Proteomes" id="UP000261875"/>
    </source>
</evidence>
<feature type="domain" description="Sulfatase N-terminal" evidence="10">
    <location>
        <begin position="265"/>
        <end position="518"/>
    </location>
</feature>
<dbReference type="Pfam" id="PF11893">
    <property type="entry name" value="DUF3413"/>
    <property type="match status" value="1"/>
</dbReference>
<dbReference type="PANTHER" id="PTHR43751">
    <property type="entry name" value="SULFATASE"/>
    <property type="match status" value="1"/>
</dbReference>
<gene>
    <name evidence="12" type="ORF">CCS41_08595</name>
</gene>
<dbReference type="RefSeq" id="WP_072549720.1">
    <property type="nucleotide sequence ID" value="NZ_CP021659.1"/>
</dbReference>
<feature type="transmembrane region" description="Helical" evidence="9">
    <location>
        <begin position="51"/>
        <end position="73"/>
    </location>
</feature>
<evidence type="ECO:0000256" key="2">
    <source>
        <dbReference type="ARBA" id="ARBA00009434"/>
    </source>
</evidence>
<dbReference type="EMBL" id="CP021659">
    <property type="protein sequence ID" value="AWK14519.1"/>
    <property type="molecule type" value="Genomic_DNA"/>
</dbReference>
<dbReference type="InterPro" id="IPR000917">
    <property type="entry name" value="Sulfatase_N"/>
</dbReference>
<dbReference type="InterPro" id="IPR017850">
    <property type="entry name" value="Alkaline_phosphatase_core_sf"/>
</dbReference>
<dbReference type="InterPro" id="IPR024588">
    <property type="entry name" value="YejM_N"/>
</dbReference>
<evidence type="ECO:0000256" key="1">
    <source>
        <dbReference type="ARBA" id="ARBA00004429"/>
    </source>
</evidence>
<evidence type="ECO:0000259" key="11">
    <source>
        <dbReference type="Pfam" id="PF11893"/>
    </source>
</evidence>
<feature type="domain" description="Inner membrane protein YejM N-terminal" evidence="11">
    <location>
        <begin position="6"/>
        <end position="252"/>
    </location>
</feature>
<keyword evidence="4" id="KW-1003">Cell membrane</keyword>
<dbReference type="STRING" id="1878942.GCA_900128755_00854"/>
<dbReference type="PIRSF" id="PIRSF004950">
    <property type="entry name" value="Mmb_sulf_HI0842"/>
    <property type="match status" value="1"/>
</dbReference>
<dbReference type="Proteomes" id="UP000261875">
    <property type="component" value="Chromosome"/>
</dbReference>
<protein>
    <recommendedName>
        <fullName evidence="3">Inner membrane protein YejM</fullName>
    </recommendedName>
</protein>
<feature type="transmembrane region" description="Helical" evidence="9">
    <location>
        <begin position="169"/>
        <end position="190"/>
    </location>
</feature>
<dbReference type="InterPro" id="IPR047997">
    <property type="entry name" value="YejM_enterobact"/>
</dbReference>
<keyword evidence="13" id="KW-1185">Reference proteome</keyword>
<evidence type="ECO:0000256" key="4">
    <source>
        <dbReference type="ARBA" id="ARBA00022475"/>
    </source>
</evidence>
<dbReference type="OrthoDB" id="236686at2"/>
<accession>A0A2U8I627</accession>
<dbReference type="Pfam" id="PF00884">
    <property type="entry name" value="Sulfatase"/>
    <property type="match status" value="1"/>
</dbReference>
<comment type="subcellular location">
    <subcellularLocation>
        <location evidence="1">Cell inner membrane</location>
        <topology evidence="1">Multi-pass membrane protein</topology>
    </subcellularLocation>
</comment>
<keyword evidence="7 9" id="KW-1133">Transmembrane helix</keyword>
<dbReference type="SUPFAM" id="SSF53649">
    <property type="entry name" value="Alkaline phosphatase-like"/>
    <property type="match status" value="1"/>
</dbReference>
<dbReference type="PANTHER" id="PTHR43751:SF3">
    <property type="entry name" value="SULFATASE N-TERMINAL DOMAIN-CONTAINING PROTEIN"/>
    <property type="match status" value="1"/>
</dbReference>
<dbReference type="GO" id="GO:0005886">
    <property type="term" value="C:plasma membrane"/>
    <property type="evidence" value="ECO:0007669"/>
    <property type="project" value="UniProtKB-SubCell"/>
</dbReference>
<dbReference type="AlphaFoldDB" id="A0A2U8I627"/>
<comment type="similarity">
    <text evidence="2">To H.influenzae HI_0842.</text>
</comment>
<evidence type="ECO:0000256" key="6">
    <source>
        <dbReference type="ARBA" id="ARBA00022692"/>
    </source>
</evidence>
<feature type="transmembrane region" description="Helical" evidence="9">
    <location>
        <begin position="21"/>
        <end position="39"/>
    </location>
</feature>
<evidence type="ECO:0000256" key="8">
    <source>
        <dbReference type="ARBA" id="ARBA00023136"/>
    </source>
</evidence>
<proteinExistence type="predicted"/>
<evidence type="ECO:0000313" key="12">
    <source>
        <dbReference type="EMBL" id="AWK14519.1"/>
    </source>
</evidence>
<dbReference type="NCBIfam" id="NF038282">
    <property type="entry name" value="LapC_YejM_PbgA"/>
    <property type="match status" value="1"/>
</dbReference>
<dbReference type="KEGG" id="fsm:CCS41_08595"/>
<dbReference type="InterPro" id="IPR012159">
    <property type="entry name" value="YejM-like"/>
</dbReference>